<protein>
    <submittedName>
        <fullName evidence="3">Penicillin-binding protein, beta-lactamase class C</fullName>
    </submittedName>
</protein>
<feature type="domain" description="Beta-lactamase-related" evidence="2">
    <location>
        <begin position="88"/>
        <end position="409"/>
    </location>
</feature>
<feature type="compositionally biased region" description="Basic and acidic residues" evidence="1">
    <location>
        <begin position="64"/>
        <end position="76"/>
    </location>
</feature>
<dbReference type="eggNOG" id="COG1680">
    <property type="taxonomic scope" value="Bacteria"/>
</dbReference>
<dbReference type="InterPro" id="IPR001466">
    <property type="entry name" value="Beta-lactam-related"/>
</dbReference>
<dbReference type="AlphaFoldDB" id="D5SKC6"/>
<feature type="region of interest" description="Disordered" evidence="1">
    <location>
        <begin position="1"/>
        <end position="82"/>
    </location>
</feature>
<dbReference type="InterPro" id="IPR050491">
    <property type="entry name" value="AmpC-like"/>
</dbReference>
<evidence type="ECO:0000313" key="3">
    <source>
        <dbReference type="EMBL" id="EFG04369.2"/>
    </source>
</evidence>
<reference evidence="3 4" key="1">
    <citation type="journal article" date="2010" name="Genome Biol. Evol.">
        <title>The sequence of a 1.8-mb bacterial linear plasmid reveals a rich evolutionary reservoir of secondary metabolic pathways.</title>
        <authorList>
            <person name="Medema M.H."/>
            <person name="Trefzer A."/>
            <person name="Kovalchuk A."/>
            <person name="van den Berg M."/>
            <person name="Mueller U."/>
            <person name="Heijne W."/>
            <person name="Wu L."/>
            <person name="Alam M.T."/>
            <person name="Ronning C.M."/>
            <person name="Nierman W.C."/>
            <person name="Bovenberg R.A.L."/>
            <person name="Breitling R."/>
            <person name="Takano E."/>
        </authorList>
    </citation>
    <scope>NUCLEOTIDE SEQUENCE [LARGE SCALE GENOMIC DNA]</scope>
    <source>
        <strain evidence="4">ATCC 27064 / DSM 738 / JCM 4710 / NBRC 13307 / NCIMB 12785 / NRRL 3585 / VKM Ac-602</strain>
        <plasmid evidence="3">pSCL4</plasmid>
    </source>
</reference>
<gene>
    <name evidence="3" type="ORF">SCLAV_p0883</name>
</gene>
<evidence type="ECO:0000313" key="4">
    <source>
        <dbReference type="Proteomes" id="UP000002357"/>
    </source>
</evidence>
<feature type="compositionally biased region" description="Gly residues" evidence="1">
    <location>
        <begin position="16"/>
        <end position="41"/>
    </location>
</feature>
<evidence type="ECO:0000259" key="2">
    <source>
        <dbReference type="Pfam" id="PF00144"/>
    </source>
</evidence>
<dbReference type="EMBL" id="CM000914">
    <property type="protein sequence ID" value="EFG04369.2"/>
    <property type="molecule type" value="Genomic_DNA"/>
</dbReference>
<keyword evidence="3" id="KW-0614">Plasmid</keyword>
<dbReference type="GeneID" id="93733987"/>
<dbReference type="SUPFAM" id="SSF56601">
    <property type="entry name" value="beta-lactamase/transpeptidase-like"/>
    <property type="match status" value="1"/>
</dbReference>
<dbReference type="RefSeq" id="WP_003963342.1">
    <property type="nucleotide sequence ID" value="NZ_CM000914.1"/>
</dbReference>
<organism evidence="3 4">
    <name type="scientific">Streptomyces clavuligerus</name>
    <dbReference type="NCBI Taxonomy" id="1901"/>
    <lineage>
        <taxon>Bacteria</taxon>
        <taxon>Bacillati</taxon>
        <taxon>Actinomycetota</taxon>
        <taxon>Actinomycetes</taxon>
        <taxon>Kitasatosporales</taxon>
        <taxon>Streptomycetaceae</taxon>
        <taxon>Streptomyces</taxon>
    </lineage>
</organism>
<dbReference type="PANTHER" id="PTHR46825:SF9">
    <property type="entry name" value="BETA-LACTAMASE-RELATED DOMAIN-CONTAINING PROTEIN"/>
    <property type="match status" value="1"/>
</dbReference>
<dbReference type="Proteomes" id="UP000002357">
    <property type="component" value="Plasmid pSCL4"/>
</dbReference>
<dbReference type="OrthoDB" id="262125at2"/>
<proteinExistence type="predicted"/>
<accession>D5SKC6</accession>
<geneLocation type="plasmid" evidence="3 4">
    <name>pSCL4</name>
</geneLocation>
<dbReference type="InterPro" id="IPR012338">
    <property type="entry name" value="Beta-lactam/transpept-like"/>
</dbReference>
<dbReference type="Gene3D" id="3.40.710.10">
    <property type="entry name" value="DD-peptidase/beta-lactamase superfamily"/>
    <property type="match status" value="1"/>
</dbReference>
<keyword evidence="4" id="KW-1185">Reference proteome</keyword>
<dbReference type="PANTHER" id="PTHR46825">
    <property type="entry name" value="D-ALANYL-D-ALANINE-CARBOXYPEPTIDASE/ENDOPEPTIDASE AMPH"/>
    <property type="match status" value="1"/>
</dbReference>
<dbReference type="Pfam" id="PF00144">
    <property type="entry name" value="Beta-lactamase"/>
    <property type="match status" value="1"/>
</dbReference>
<dbReference type="SMR" id="D5SKC6"/>
<evidence type="ECO:0000256" key="1">
    <source>
        <dbReference type="SAM" id="MobiDB-lite"/>
    </source>
</evidence>
<sequence>MHTPTNENRYEYSGWSGTGTGSSGSGNSGGSTGGSGRGGVHGSVPWRFGLPIPRAGRTEQGGPCREESGGDAREGRYTPPDLTHWQSRLDTLRAECRVPGASLAILVGGRISTLVSGVLHRETGSPVTHDSVFPLGSLAKIYTATLVTQLVDTRELRLDTTVVDILPEFATADPEATRRITVRQLLSHTSGLACDLPHDQGQEDDCLARHVAKLREVALDFRPGTALSYSSTGYVVLGRIVEVITGTTWDTALRERLLIPLGLDHTVTLPEEAVCFPVATGHLPDGPDQCPVPVPQGDRTPRSAGPAGRVIATAADVLRLARMHLDGGTAPGGTRVMSVNAVAAMQHRETGVPDQWTVGADGWGLGWTLYDWDGIPGFGHDGASAGQYAFLRVVPENGVAVALLTNGGEARRLSAALCGELLDELSGVVLPEPFAPAAEPPTVDLAPLLGTYRRAGTVITVTGESAPGRLVHEFSPGVPGSPVPREMELIPVTDTVFAGRDIELTTGEWLPVVFSALADGTRCIHVGMRMATRQPGASARIITP</sequence>
<name>D5SKC6_STRCL</name>